<keyword evidence="10" id="KW-1185">Reference proteome</keyword>
<evidence type="ECO:0000259" key="8">
    <source>
        <dbReference type="PROSITE" id="PS50850"/>
    </source>
</evidence>
<reference evidence="9 10" key="1">
    <citation type="submission" date="2023-07" db="EMBL/GenBank/DDBJ databases">
        <title>Genomic Encyclopedia of Type Strains, Phase IV (KMG-IV): sequencing the most valuable type-strain genomes for metagenomic binning, comparative biology and taxonomic classification.</title>
        <authorList>
            <person name="Goeker M."/>
        </authorList>
    </citation>
    <scope>NUCLEOTIDE SEQUENCE [LARGE SCALE GENOMIC DNA]</scope>
    <source>
        <strain evidence="9 10">DSM 12751</strain>
    </source>
</reference>
<evidence type="ECO:0000313" key="9">
    <source>
        <dbReference type="EMBL" id="MDQ0168233.1"/>
    </source>
</evidence>
<evidence type="ECO:0000256" key="4">
    <source>
        <dbReference type="ARBA" id="ARBA00022692"/>
    </source>
</evidence>
<dbReference type="Proteomes" id="UP001235840">
    <property type="component" value="Unassembled WGS sequence"/>
</dbReference>
<dbReference type="PROSITE" id="PS50850">
    <property type="entry name" value="MFS"/>
    <property type="match status" value="1"/>
</dbReference>
<evidence type="ECO:0000256" key="2">
    <source>
        <dbReference type="ARBA" id="ARBA00022448"/>
    </source>
</evidence>
<keyword evidence="4 7" id="KW-0812">Transmembrane</keyword>
<organism evidence="9 10">
    <name type="scientific">Caldalkalibacillus horti</name>
    <dbReference type="NCBI Taxonomy" id="77523"/>
    <lineage>
        <taxon>Bacteria</taxon>
        <taxon>Bacillati</taxon>
        <taxon>Bacillota</taxon>
        <taxon>Bacilli</taxon>
        <taxon>Bacillales</taxon>
        <taxon>Bacillaceae</taxon>
        <taxon>Caldalkalibacillus</taxon>
    </lineage>
</organism>
<dbReference type="PANTHER" id="PTHR43124:SF3">
    <property type="entry name" value="CHLORAMPHENICOL EFFLUX PUMP RV0191"/>
    <property type="match status" value="1"/>
</dbReference>
<dbReference type="Pfam" id="PF07690">
    <property type="entry name" value="MFS_1"/>
    <property type="match status" value="1"/>
</dbReference>
<accession>A0ABT9W4Q2</accession>
<dbReference type="InterPro" id="IPR020846">
    <property type="entry name" value="MFS_dom"/>
</dbReference>
<sequence>MWKLVFLGVAMIAVTYALARLSFGLFLPDIAESLRLTAGEAGMIGSTAYIAYTFALLTSSFLIQRWGTKKVVQCSGLSALLGLIGIALAQDVYTMVLCSFIGGVGSGWASPALSQVASISLKDNEKDKANTWINSGTSFGLILTGPIALALSEYWRLAYLFFAVIALFVLIWSSKSIPSYKLKLHEGEAKQPIVGSLVKAKNLLLASLLAGGVSSVYWTFSRSYINVMYEMSANDSVIFWIIMGIAGIGGAMAGRVIHKIGLAYAYRLILGIMLFSISSITIPTMVTVYVSGLLFGVSFIFLTGLFIVWGTRLFPSSPAMGVSLAFLALGAGQSVGSFAAGLLIEATSYLFCFLFVPLIGLVGLLIPVNKKVCQAYTM</sequence>
<feature type="transmembrane region" description="Helical" evidence="7">
    <location>
        <begin position="43"/>
        <end position="63"/>
    </location>
</feature>
<feature type="transmembrane region" description="Helical" evidence="7">
    <location>
        <begin position="70"/>
        <end position="88"/>
    </location>
</feature>
<keyword evidence="5 7" id="KW-1133">Transmembrane helix</keyword>
<dbReference type="InterPro" id="IPR050189">
    <property type="entry name" value="MFS_Efflux_Transporters"/>
</dbReference>
<comment type="caution">
    <text evidence="9">The sequence shown here is derived from an EMBL/GenBank/DDBJ whole genome shotgun (WGS) entry which is preliminary data.</text>
</comment>
<protein>
    <submittedName>
        <fullName evidence="9">MFS family arabinose efflux permease</fullName>
    </submittedName>
</protein>
<dbReference type="PANTHER" id="PTHR43124">
    <property type="entry name" value="PURINE EFFLUX PUMP PBUE"/>
    <property type="match status" value="1"/>
</dbReference>
<name>A0ABT9W4Q2_9BACI</name>
<keyword evidence="3" id="KW-1003">Cell membrane</keyword>
<evidence type="ECO:0000256" key="3">
    <source>
        <dbReference type="ARBA" id="ARBA00022475"/>
    </source>
</evidence>
<feature type="transmembrane region" description="Helical" evidence="7">
    <location>
        <begin position="288"/>
        <end position="309"/>
    </location>
</feature>
<evidence type="ECO:0000313" key="10">
    <source>
        <dbReference type="Proteomes" id="UP001235840"/>
    </source>
</evidence>
<feature type="transmembrane region" description="Helical" evidence="7">
    <location>
        <begin position="157"/>
        <end position="174"/>
    </location>
</feature>
<feature type="transmembrane region" description="Helical" evidence="7">
    <location>
        <begin position="264"/>
        <end position="282"/>
    </location>
</feature>
<keyword evidence="2" id="KW-0813">Transport</keyword>
<feature type="domain" description="Major facilitator superfamily (MFS) profile" evidence="8">
    <location>
        <begin position="3"/>
        <end position="372"/>
    </location>
</feature>
<feature type="transmembrane region" description="Helical" evidence="7">
    <location>
        <begin position="348"/>
        <end position="368"/>
    </location>
</feature>
<feature type="transmembrane region" description="Helical" evidence="7">
    <location>
        <begin position="203"/>
        <end position="225"/>
    </location>
</feature>
<feature type="transmembrane region" description="Helical" evidence="7">
    <location>
        <begin position="131"/>
        <end position="151"/>
    </location>
</feature>
<feature type="transmembrane region" description="Helical" evidence="7">
    <location>
        <begin position="237"/>
        <end position="257"/>
    </location>
</feature>
<proteinExistence type="predicted"/>
<dbReference type="EMBL" id="JAUSTY010000026">
    <property type="protein sequence ID" value="MDQ0168233.1"/>
    <property type="molecule type" value="Genomic_DNA"/>
</dbReference>
<feature type="transmembrane region" description="Helical" evidence="7">
    <location>
        <begin position="321"/>
        <end position="342"/>
    </location>
</feature>
<comment type="subcellular location">
    <subcellularLocation>
        <location evidence="1">Cell membrane</location>
        <topology evidence="1">Multi-pass membrane protein</topology>
    </subcellularLocation>
</comment>
<keyword evidence="6 7" id="KW-0472">Membrane</keyword>
<evidence type="ECO:0000256" key="7">
    <source>
        <dbReference type="SAM" id="Phobius"/>
    </source>
</evidence>
<dbReference type="RefSeq" id="WP_307397819.1">
    <property type="nucleotide sequence ID" value="NZ_BAAADK010000004.1"/>
</dbReference>
<evidence type="ECO:0000256" key="5">
    <source>
        <dbReference type="ARBA" id="ARBA00022989"/>
    </source>
</evidence>
<dbReference type="Gene3D" id="1.20.1250.20">
    <property type="entry name" value="MFS general substrate transporter like domains"/>
    <property type="match status" value="1"/>
</dbReference>
<dbReference type="InterPro" id="IPR011701">
    <property type="entry name" value="MFS"/>
</dbReference>
<dbReference type="InterPro" id="IPR036259">
    <property type="entry name" value="MFS_trans_sf"/>
</dbReference>
<feature type="transmembrane region" description="Helical" evidence="7">
    <location>
        <begin position="94"/>
        <end position="119"/>
    </location>
</feature>
<dbReference type="SUPFAM" id="SSF103473">
    <property type="entry name" value="MFS general substrate transporter"/>
    <property type="match status" value="1"/>
</dbReference>
<evidence type="ECO:0000256" key="6">
    <source>
        <dbReference type="ARBA" id="ARBA00023136"/>
    </source>
</evidence>
<gene>
    <name evidence="9" type="ORF">J2S11_004186</name>
</gene>
<evidence type="ECO:0000256" key="1">
    <source>
        <dbReference type="ARBA" id="ARBA00004651"/>
    </source>
</evidence>